<dbReference type="Proteomes" id="UP000179179">
    <property type="component" value="Unassembled WGS sequence"/>
</dbReference>
<dbReference type="Pfam" id="PF22691">
    <property type="entry name" value="Thiolase_C_1"/>
    <property type="match status" value="1"/>
</dbReference>
<name>A0A1F7ZJM7_9EURO</name>
<sequence>MVLPREGNEGNAYVLGVGMAQFLKPRATRPYTELAFEAGAKAMLDAHITYDDVEAGIACYTSTGPTCTGQRVFYQFGMTNIPIYNTNNACASGSTGLHLARTFVKSGLHDCVLVVGFEQMAAGPLVSNITDRPTPYDLSVKLMSATRGWADLPKNPQLFGNAGKEYMERYGATAQDFAEIARISHEHSSRNPYAQFQTVYTVDDIQKSPMIHYPLTKLQCSPTSDGAAAGVVVSQKFLDAHPELKSHAVLIAGQSIMSDGPLLYSGSAMELVGYDMTRRATRAALAEAGVTLQDIRVCELHDCFSTNELISLDAMGFCDTGKAHYLVRSGDITYGGKGPLVNPSGGLISKGHPLAARVATNGRLVPDTKVALQHNIGLGGAVVVTVYQRADGKSNTNVASDETEAARMSGLGYNPAVEARYITRAQANAVRSTKAPSDYALDSTIDLIEARLQKL</sequence>
<gene>
    <name evidence="3" type="ORF">ABOM_011457</name>
</gene>
<feature type="domain" description="Thiolase C-terminal" evidence="2">
    <location>
        <begin position="269"/>
        <end position="358"/>
    </location>
</feature>
<dbReference type="SUPFAM" id="SSF53901">
    <property type="entry name" value="Thiolase-like"/>
    <property type="match status" value="2"/>
</dbReference>
<proteinExistence type="predicted"/>
<dbReference type="PANTHER" id="PTHR42870">
    <property type="entry name" value="ACETYL-COA C-ACETYLTRANSFERASE"/>
    <property type="match status" value="1"/>
</dbReference>
<dbReference type="PANTHER" id="PTHR42870:SF1">
    <property type="entry name" value="NON-SPECIFIC LIPID-TRANSFER PROTEIN-LIKE 2"/>
    <property type="match status" value="1"/>
</dbReference>
<dbReference type="EMBL" id="LYCR01000187">
    <property type="protein sequence ID" value="OGM39652.1"/>
    <property type="molecule type" value="Genomic_DNA"/>
</dbReference>
<reference evidence="3 4" key="1">
    <citation type="journal article" date="2016" name="Genome Biol. Evol.">
        <title>Draft genome sequence of an aflatoxigenic Aspergillus species, A. bombycis.</title>
        <authorList>
            <person name="Moore G.G."/>
            <person name="Mack B.M."/>
            <person name="Beltz S.B."/>
            <person name="Gilbert M.K."/>
        </authorList>
    </citation>
    <scope>NUCLEOTIDE SEQUENCE [LARGE SCALE GENOMIC DNA]</scope>
    <source>
        <strain evidence="4">NRRL 26010</strain>
    </source>
</reference>
<protein>
    <recommendedName>
        <fullName evidence="5">Nonspecific lipid-transfer protein</fullName>
    </recommendedName>
</protein>
<dbReference type="Gene3D" id="3.40.47.10">
    <property type="match status" value="1"/>
</dbReference>
<dbReference type="NCBIfam" id="NF006102">
    <property type="entry name" value="PRK08256.1"/>
    <property type="match status" value="1"/>
</dbReference>
<dbReference type="Pfam" id="PF00108">
    <property type="entry name" value="Thiolase_N"/>
    <property type="match status" value="1"/>
</dbReference>
<organism evidence="3 4">
    <name type="scientific">Aspergillus bombycis</name>
    <dbReference type="NCBI Taxonomy" id="109264"/>
    <lineage>
        <taxon>Eukaryota</taxon>
        <taxon>Fungi</taxon>
        <taxon>Dikarya</taxon>
        <taxon>Ascomycota</taxon>
        <taxon>Pezizomycotina</taxon>
        <taxon>Eurotiomycetes</taxon>
        <taxon>Eurotiomycetidae</taxon>
        <taxon>Eurotiales</taxon>
        <taxon>Aspergillaceae</taxon>
        <taxon>Aspergillus</taxon>
    </lineage>
</organism>
<keyword evidence="4" id="KW-1185">Reference proteome</keyword>
<dbReference type="AlphaFoldDB" id="A0A1F7ZJM7"/>
<dbReference type="STRING" id="109264.A0A1F7ZJM7"/>
<dbReference type="InterPro" id="IPR016039">
    <property type="entry name" value="Thiolase-like"/>
</dbReference>
<evidence type="ECO:0000313" key="3">
    <source>
        <dbReference type="EMBL" id="OGM39652.1"/>
    </source>
</evidence>
<feature type="domain" description="Thiolase N-terminal" evidence="1">
    <location>
        <begin position="27"/>
        <end position="235"/>
    </location>
</feature>
<evidence type="ECO:0000259" key="2">
    <source>
        <dbReference type="Pfam" id="PF22691"/>
    </source>
</evidence>
<dbReference type="GeneID" id="34454847"/>
<dbReference type="CDD" id="cd00829">
    <property type="entry name" value="SCP-x_thiolase"/>
    <property type="match status" value="1"/>
</dbReference>
<dbReference type="RefSeq" id="XP_022383369.1">
    <property type="nucleotide sequence ID" value="XM_022538585.1"/>
</dbReference>
<evidence type="ECO:0000313" key="4">
    <source>
        <dbReference type="Proteomes" id="UP000179179"/>
    </source>
</evidence>
<evidence type="ECO:0000259" key="1">
    <source>
        <dbReference type="Pfam" id="PF00108"/>
    </source>
</evidence>
<comment type="caution">
    <text evidence="3">The sequence shown here is derived from an EMBL/GenBank/DDBJ whole genome shotgun (WGS) entry which is preliminary data.</text>
</comment>
<dbReference type="OrthoDB" id="542135at2759"/>
<dbReference type="GO" id="GO:0016747">
    <property type="term" value="F:acyltransferase activity, transferring groups other than amino-acyl groups"/>
    <property type="evidence" value="ECO:0007669"/>
    <property type="project" value="InterPro"/>
</dbReference>
<dbReference type="InterPro" id="IPR055140">
    <property type="entry name" value="Thiolase_C_2"/>
</dbReference>
<evidence type="ECO:0008006" key="5">
    <source>
        <dbReference type="Google" id="ProtNLM"/>
    </source>
</evidence>
<dbReference type="InterPro" id="IPR020616">
    <property type="entry name" value="Thiolase_N"/>
</dbReference>
<accession>A0A1F7ZJM7</accession>